<accession>A0AA40ZUQ6</accession>
<keyword evidence="1" id="KW-0285">Flavoprotein</keyword>
<dbReference type="PANTHER" id="PTHR46091:SF3">
    <property type="entry name" value="AMINE OXIDASE DOMAIN-CONTAINING PROTEIN"/>
    <property type="match status" value="1"/>
</dbReference>
<dbReference type="AlphaFoldDB" id="A0AA40ZUQ6"/>
<dbReference type="SUPFAM" id="SSF51905">
    <property type="entry name" value="FAD/NAD(P)-binding domain"/>
    <property type="match status" value="1"/>
</dbReference>
<keyword evidence="3" id="KW-0274">FAD</keyword>
<dbReference type="InterPro" id="IPR036188">
    <property type="entry name" value="FAD/NAD-bd_sf"/>
</dbReference>
<name>A0AA40ZUQ6_9BACT</name>
<evidence type="ECO:0000313" key="7">
    <source>
        <dbReference type="Proteomes" id="UP000698924"/>
    </source>
</evidence>
<evidence type="ECO:0000256" key="4">
    <source>
        <dbReference type="ARBA" id="ARBA00022857"/>
    </source>
</evidence>
<dbReference type="EMBL" id="JACJMO010000016">
    <property type="protein sequence ID" value="MBM6858024.1"/>
    <property type="molecule type" value="Genomic_DNA"/>
</dbReference>
<organism evidence="6 7">
    <name type="scientific">Caecibacteroides pullorum</name>
    <dbReference type="NCBI Taxonomy" id="2725562"/>
    <lineage>
        <taxon>Bacteria</taxon>
        <taxon>Pseudomonadati</taxon>
        <taxon>Bacteroidota</taxon>
        <taxon>Bacteroidia</taxon>
        <taxon>Bacteroidales</taxon>
        <taxon>Bacteroidaceae</taxon>
        <taxon>Caecibacteroides</taxon>
    </lineage>
</organism>
<dbReference type="Pfam" id="PF13450">
    <property type="entry name" value="NAD_binding_8"/>
    <property type="match status" value="1"/>
</dbReference>
<dbReference type="Proteomes" id="UP000698924">
    <property type="component" value="Unassembled WGS sequence"/>
</dbReference>
<evidence type="ECO:0000256" key="1">
    <source>
        <dbReference type="ARBA" id="ARBA00022630"/>
    </source>
</evidence>
<proteinExistence type="predicted"/>
<gene>
    <name evidence="6" type="ORF">H6D15_10510</name>
</gene>
<dbReference type="RefSeq" id="WP_204972279.1">
    <property type="nucleotide sequence ID" value="NZ_JAAZTS010000016.1"/>
</dbReference>
<evidence type="ECO:0000313" key="6">
    <source>
        <dbReference type="EMBL" id="MBM6858024.1"/>
    </source>
</evidence>
<keyword evidence="7" id="KW-1185">Reference proteome</keyword>
<evidence type="ECO:0000256" key="5">
    <source>
        <dbReference type="ARBA" id="ARBA00023027"/>
    </source>
</evidence>
<keyword evidence="2" id="KW-0732">Signal</keyword>
<dbReference type="InterPro" id="IPR052206">
    <property type="entry name" value="Retinol_saturase"/>
</dbReference>
<keyword evidence="5" id="KW-0520">NAD</keyword>
<dbReference type="Gene3D" id="3.50.50.60">
    <property type="entry name" value="FAD/NAD(P)-binding domain"/>
    <property type="match status" value="2"/>
</dbReference>
<protein>
    <submittedName>
        <fullName evidence="6">NAD(P)/FAD-dependent oxidoreductase</fullName>
    </submittedName>
</protein>
<sequence length="500" mass="55870">MKQKAVIIGGGLGGLFTGAFLSKEGVEVTVLEKNNVIGGGLQCFKRNGTCFETGMHILGGFHPGGSLNRICAYLGILDKLEIRHTDADAMDAILYGEDGSFYTLPTGKDAFTRYLQQQFPADSEGIKRYMDAMYALSYEVDAFYLRSSEMSLFSHSDDFFMPADEFIAQYVSDRRLRDLLAYMSPMYGGIAGHTPAYVHALINVLYINGSSQFVDGSQQLADRLAEVIESCGGHVIAGDAVESVKVVDRVVESVMTKSKKQYVGDWYISDVHPATLFALTGDGAFPRIYVNRIKEIPNSYSAFSVYIKFKPESYPYVNHPCYFQENYETVWNLGEYTEDSFPQGFMFITPPTHNQGPWANRMIINCVMPFDAVRQWEHTTIGHRGNDYVEWKERLTNKVIAKMDMLKPGFRDAIDVSFASSPLTIRDYYGVKEGSLYGHRCDCKNMLQSQMPIATKVRNLLLTGQNVNLHGICGVPLTAIETAEAIVGRGVILDKINNHK</sequence>
<evidence type="ECO:0000256" key="2">
    <source>
        <dbReference type="ARBA" id="ARBA00022729"/>
    </source>
</evidence>
<keyword evidence="4" id="KW-0521">NADP</keyword>
<dbReference type="PANTHER" id="PTHR46091">
    <property type="entry name" value="BLR7054 PROTEIN"/>
    <property type="match status" value="1"/>
</dbReference>
<evidence type="ECO:0000256" key="3">
    <source>
        <dbReference type="ARBA" id="ARBA00022827"/>
    </source>
</evidence>
<reference evidence="6 7" key="1">
    <citation type="journal article" date="2021" name="Sci. Rep.">
        <title>The distribution of antibiotic resistance genes in chicken gut microbiota commensals.</title>
        <authorList>
            <person name="Juricova H."/>
            <person name="Matiasovicova J."/>
            <person name="Kubasova T."/>
            <person name="Cejkova D."/>
            <person name="Rychlik I."/>
        </authorList>
    </citation>
    <scope>NUCLEOTIDE SEQUENCE [LARGE SCALE GENOMIC DNA]</scope>
    <source>
        <strain evidence="6 7">An421</strain>
    </source>
</reference>
<comment type="caution">
    <text evidence="6">The sequence shown here is derived from an EMBL/GenBank/DDBJ whole genome shotgun (WGS) entry which is preliminary data.</text>
</comment>